<dbReference type="InterPro" id="IPR042243">
    <property type="entry name" value="HypD_1"/>
</dbReference>
<evidence type="ECO:0000256" key="2">
    <source>
        <dbReference type="ARBA" id="ARBA00022723"/>
    </source>
</evidence>
<dbReference type="Pfam" id="PF01924">
    <property type="entry name" value="HypD"/>
    <property type="match status" value="1"/>
</dbReference>
<keyword evidence="2" id="KW-0479">Metal-binding</keyword>
<evidence type="ECO:0000256" key="3">
    <source>
        <dbReference type="ARBA" id="ARBA00023004"/>
    </source>
</evidence>
<organism evidence="5 6">
    <name type="scientific">Marinobacterium alkalitolerans</name>
    <dbReference type="NCBI Taxonomy" id="1542925"/>
    <lineage>
        <taxon>Bacteria</taxon>
        <taxon>Pseudomonadati</taxon>
        <taxon>Pseudomonadota</taxon>
        <taxon>Gammaproteobacteria</taxon>
        <taxon>Oceanospirillales</taxon>
        <taxon>Oceanospirillaceae</taxon>
        <taxon>Marinobacterium</taxon>
    </lineage>
</organism>
<protein>
    <recommendedName>
        <fullName evidence="4">Hydrogenase maturation factor</fullName>
    </recommendedName>
</protein>
<dbReference type="InterPro" id="IPR042244">
    <property type="entry name" value="HypD_2_sf"/>
</dbReference>
<name>A0ABS3ZDU6_9GAMM</name>
<proteinExistence type="inferred from homology"/>
<dbReference type="Gene3D" id="3.40.50.11750">
    <property type="entry name" value="HypD, alpha/beta domain 1"/>
    <property type="match status" value="2"/>
</dbReference>
<evidence type="ECO:0000256" key="1">
    <source>
        <dbReference type="ARBA" id="ARBA00007888"/>
    </source>
</evidence>
<dbReference type="PIRSF" id="PIRSF005622">
    <property type="entry name" value="Hydrgn_mat_hypD"/>
    <property type="match status" value="1"/>
</dbReference>
<gene>
    <name evidence="5" type="primary">hypD</name>
    <name evidence="5" type="ORF">H9C73_14195</name>
</gene>
<evidence type="ECO:0000313" key="6">
    <source>
        <dbReference type="Proteomes" id="UP000810171"/>
    </source>
</evidence>
<dbReference type="PANTHER" id="PTHR30149:SF0">
    <property type="entry name" value="HYDROGENASE MATURATION FACTOR HYPD"/>
    <property type="match status" value="1"/>
</dbReference>
<accession>A0ABS3ZDU6</accession>
<dbReference type="RefSeq" id="WP_209288565.1">
    <property type="nucleotide sequence ID" value="NZ_JACVEW010000027.1"/>
</dbReference>
<comment type="caution">
    <text evidence="5">The sequence shown here is derived from an EMBL/GenBank/DDBJ whole genome shotgun (WGS) entry which is preliminary data.</text>
</comment>
<dbReference type="InterPro" id="IPR002780">
    <property type="entry name" value="Hyd_form_HypD"/>
</dbReference>
<evidence type="ECO:0000313" key="5">
    <source>
        <dbReference type="EMBL" id="MBP0049880.1"/>
    </source>
</evidence>
<dbReference type="PANTHER" id="PTHR30149">
    <property type="entry name" value="HYDROGENASE PROTEIN ASSEMBLY PROTEIN HYPD"/>
    <property type="match status" value="1"/>
</dbReference>
<reference evidence="5 6" key="1">
    <citation type="submission" date="2020-09" db="EMBL/GenBank/DDBJ databases">
        <authorList>
            <person name="Tanuku N.R.S."/>
        </authorList>
    </citation>
    <scope>NUCLEOTIDE SEQUENCE [LARGE SCALE GENOMIC DNA]</scope>
    <source>
        <strain evidence="5 6">AK62</strain>
    </source>
</reference>
<keyword evidence="3" id="KW-0408">Iron</keyword>
<dbReference type="Gene3D" id="6.10.20.100">
    <property type="match status" value="1"/>
</dbReference>
<dbReference type="EMBL" id="JACVEW010000027">
    <property type="protein sequence ID" value="MBP0049880.1"/>
    <property type="molecule type" value="Genomic_DNA"/>
</dbReference>
<evidence type="ECO:0000256" key="4">
    <source>
        <dbReference type="PIRNR" id="PIRNR005622"/>
    </source>
</evidence>
<sequence>MQLVDEFRDPALAQALLSRIDQLMTQTPLAEREVVRVMEVCGGHTHTIFRYGLDQLLPQGLELVHGPGCPVCVLPRACIDTAIAMAQQSDVILASFGDALRVPGSHKSLLQARAEGVDVRTVYSPLDALELARKHPEKEVVFLAIGFETTIPATAMTLIQAEQEGVDNFSMLARHISIIPTLQALLDDPELAVDAFIGPGHVSMVIGTAPYQFVSQRYQRPLVVSGFEPLDLLQSIHMVLEQLATGQPKVENQYARVVSEAGNAQACVAIHALFEPAQSSEWRGLGAIEGSGLQFRTAFSHFDAEQRFAAVLQSEPAATPEYACCGEVLRGSLKPRACPLFGRECTPEHPVGALMVSSEGACAACYQYRGDETP</sequence>
<dbReference type="NCBIfam" id="TIGR00075">
    <property type="entry name" value="hypD"/>
    <property type="match status" value="1"/>
</dbReference>
<comment type="similarity">
    <text evidence="1 4">Belongs to the HypD family.</text>
</comment>
<keyword evidence="6" id="KW-1185">Reference proteome</keyword>
<dbReference type="Proteomes" id="UP000810171">
    <property type="component" value="Unassembled WGS sequence"/>
</dbReference>